<name>A0A7R9B9F0_TIMSH</name>
<dbReference type="AlphaFoldDB" id="A0A7R9B9F0"/>
<reference evidence="1" key="1">
    <citation type="submission" date="2020-11" db="EMBL/GenBank/DDBJ databases">
        <authorList>
            <person name="Tran Van P."/>
        </authorList>
    </citation>
    <scope>NUCLEOTIDE SEQUENCE</scope>
</reference>
<gene>
    <name evidence="1" type="ORF">TSIB3V08_LOCUS12957</name>
</gene>
<dbReference type="EMBL" id="OC018369">
    <property type="protein sequence ID" value="CAD7268957.1"/>
    <property type="molecule type" value="Genomic_DNA"/>
</dbReference>
<proteinExistence type="predicted"/>
<sequence>MSSSWVAPITPRHSTVFFLQSTQRRTRRRFWRRPWRWGPQGWFWRRAWR</sequence>
<evidence type="ECO:0000313" key="1">
    <source>
        <dbReference type="EMBL" id="CAD7268957.1"/>
    </source>
</evidence>
<organism evidence="1">
    <name type="scientific">Timema shepardi</name>
    <name type="common">Walking stick</name>
    <dbReference type="NCBI Taxonomy" id="629360"/>
    <lineage>
        <taxon>Eukaryota</taxon>
        <taxon>Metazoa</taxon>
        <taxon>Ecdysozoa</taxon>
        <taxon>Arthropoda</taxon>
        <taxon>Hexapoda</taxon>
        <taxon>Insecta</taxon>
        <taxon>Pterygota</taxon>
        <taxon>Neoptera</taxon>
        <taxon>Polyneoptera</taxon>
        <taxon>Phasmatodea</taxon>
        <taxon>Timematodea</taxon>
        <taxon>Timematoidea</taxon>
        <taxon>Timematidae</taxon>
        <taxon>Timema</taxon>
    </lineage>
</organism>
<accession>A0A7R9B9F0</accession>
<protein>
    <submittedName>
        <fullName evidence="1">Uncharacterized protein</fullName>
    </submittedName>
</protein>